<dbReference type="eggNOG" id="COG0001">
    <property type="taxonomic scope" value="Bacteria"/>
</dbReference>
<dbReference type="AlphaFoldDB" id="E3J1T7"/>
<dbReference type="GO" id="GO:0030170">
    <property type="term" value="F:pyridoxal phosphate binding"/>
    <property type="evidence" value="ECO:0007669"/>
    <property type="project" value="InterPro"/>
</dbReference>
<reference evidence="4 5" key="1">
    <citation type="submission" date="2010-10" db="EMBL/GenBank/DDBJ databases">
        <title>Complete sequence of Frankia sp. EuI1c.</title>
        <authorList>
            <consortium name="US DOE Joint Genome Institute"/>
            <person name="Lucas S."/>
            <person name="Copeland A."/>
            <person name="Lapidus A."/>
            <person name="Cheng J.-F."/>
            <person name="Bruce D."/>
            <person name="Goodwin L."/>
            <person name="Pitluck S."/>
            <person name="Chertkov O."/>
            <person name="Detter J.C."/>
            <person name="Han C."/>
            <person name="Tapia R."/>
            <person name="Land M."/>
            <person name="Hauser L."/>
            <person name="Jeffries C."/>
            <person name="Kyrpides N."/>
            <person name="Ivanova N."/>
            <person name="Mikhailova N."/>
            <person name="Beauchemin N."/>
            <person name="Sen A."/>
            <person name="Sur S.A."/>
            <person name="Gtari M."/>
            <person name="Wall L."/>
            <person name="Tisa L."/>
            <person name="Woyke T."/>
        </authorList>
    </citation>
    <scope>NUCLEOTIDE SEQUENCE [LARGE SCALE GENOMIC DNA]</scope>
    <source>
        <strain evidence="5">DSM 45817 / CECT 9037 / EuI1c</strain>
    </source>
</reference>
<dbReference type="RefSeq" id="WP_013426013.1">
    <property type="nucleotide sequence ID" value="NC_014666.1"/>
</dbReference>
<dbReference type="Gene3D" id="3.40.640.10">
    <property type="entry name" value="Type I PLP-dependent aspartate aminotransferase-like (Major domain)"/>
    <property type="match status" value="1"/>
</dbReference>
<comment type="cofactor">
    <cofactor evidence="1">
        <name>pyridoxal 5'-phosphate</name>
        <dbReference type="ChEBI" id="CHEBI:597326"/>
    </cofactor>
</comment>
<accession>E3J1T7</accession>
<keyword evidence="4" id="KW-0808">Transferase</keyword>
<dbReference type="PANTHER" id="PTHR43713:SF3">
    <property type="entry name" value="GLUTAMATE-1-SEMIALDEHYDE 2,1-AMINOMUTASE 1, CHLOROPLASTIC-RELATED"/>
    <property type="match status" value="1"/>
</dbReference>
<dbReference type="InterPro" id="IPR015421">
    <property type="entry name" value="PyrdxlP-dep_Trfase_major"/>
</dbReference>
<keyword evidence="2 3" id="KW-0663">Pyridoxal phosphate</keyword>
<dbReference type="STRING" id="298654.FraEuI1c_4905"/>
<dbReference type="Gene3D" id="3.90.1150.10">
    <property type="entry name" value="Aspartate Aminotransferase, domain 1"/>
    <property type="match status" value="1"/>
</dbReference>
<name>E3J1T7_PSEI1</name>
<dbReference type="InterPro" id="IPR015424">
    <property type="entry name" value="PyrdxlP-dep_Trfase"/>
</dbReference>
<dbReference type="InParanoid" id="E3J1T7"/>
<dbReference type="NCBIfam" id="NF005453">
    <property type="entry name" value="PRK07046.1"/>
    <property type="match status" value="1"/>
</dbReference>
<keyword evidence="5" id="KW-1185">Reference proteome</keyword>
<dbReference type="HOGENOM" id="CLU_016922_1_0_11"/>
<proteinExistence type="inferred from homology"/>
<dbReference type="OrthoDB" id="4510254at2"/>
<dbReference type="Proteomes" id="UP000002484">
    <property type="component" value="Chromosome"/>
</dbReference>
<dbReference type="InterPro" id="IPR015422">
    <property type="entry name" value="PyrdxlP-dep_Trfase_small"/>
</dbReference>
<evidence type="ECO:0000313" key="5">
    <source>
        <dbReference type="Proteomes" id="UP000002484"/>
    </source>
</evidence>
<evidence type="ECO:0000256" key="3">
    <source>
        <dbReference type="RuleBase" id="RU003560"/>
    </source>
</evidence>
<organism evidence="4 5">
    <name type="scientific">Pseudofrankia inefficax (strain DSM 45817 / CECT 9037 / DDB 130130 / EuI1c)</name>
    <name type="common">Frankia inefficax</name>
    <dbReference type="NCBI Taxonomy" id="298654"/>
    <lineage>
        <taxon>Bacteria</taxon>
        <taxon>Bacillati</taxon>
        <taxon>Actinomycetota</taxon>
        <taxon>Actinomycetes</taxon>
        <taxon>Frankiales</taxon>
        <taxon>Frankiaceae</taxon>
        <taxon>Pseudofrankia</taxon>
    </lineage>
</organism>
<gene>
    <name evidence="4" type="ordered locus">FraEuI1c_4905</name>
</gene>
<evidence type="ECO:0000313" key="4">
    <source>
        <dbReference type="EMBL" id="ADP82895.1"/>
    </source>
</evidence>
<evidence type="ECO:0000256" key="2">
    <source>
        <dbReference type="ARBA" id="ARBA00022898"/>
    </source>
</evidence>
<sequence length="464" mass="48518">MAGVDRDRLARLLDAETARFVTAHPQAGKAFERARGSQLSGVPMNWMTRWPGSYPVVVAAAAGSRLTDVDGHGYVDFCLGDTGAMAGHCPAPTVAAVTAQAASAITTMLPSADAPAVSELLRDRFGLPLWQFTLTATDANRFVLRLAREITGRPKVLVFDHCYHGTVDETAVTLDDQGGVVARPGSLGPQVDPARTTRVVQFNDLAALEHELAHGDVACVLAEPALTNIGIVLPDEGFHASLRALCDEHGTLLVIDETHTICAGPGGYTAAHGLRPDFLTIGKPIAGGIPIGAYGMTADVAAKVLEHDIPRLTDVNGIGGTLAANPVSFAAARATLAEVLTPAAFDRMISLAERFEAGTAGAFADIGLGWQTVRLGCRVEYMSPVRDTGTAAGTAAGWRAARTGAEASAAFDEQLDAYLHLALLNRGVLMTPFHMMALMSPATTEADVDAHTTALRDALDALAG</sequence>
<comment type="similarity">
    <text evidence="3">Belongs to the class-III pyridoxal-phosphate-dependent aminotransferase family.</text>
</comment>
<dbReference type="SUPFAM" id="SSF53383">
    <property type="entry name" value="PLP-dependent transferases"/>
    <property type="match status" value="1"/>
</dbReference>
<protein>
    <submittedName>
        <fullName evidence="4">Aminotransferase class-III</fullName>
    </submittedName>
</protein>
<evidence type="ECO:0000256" key="1">
    <source>
        <dbReference type="ARBA" id="ARBA00001933"/>
    </source>
</evidence>
<keyword evidence="4" id="KW-0032">Aminotransferase</keyword>
<dbReference type="KEGG" id="fri:FraEuI1c_4905"/>
<dbReference type="Pfam" id="PF00202">
    <property type="entry name" value="Aminotran_3"/>
    <property type="match status" value="1"/>
</dbReference>
<dbReference type="EMBL" id="CP002299">
    <property type="protein sequence ID" value="ADP82895.1"/>
    <property type="molecule type" value="Genomic_DNA"/>
</dbReference>
<dbReference type="PANTHER" id="PTHR43713">
    <property type="entry name" value="GLUTAMATE-1-SEMIALDEHYDE 2,1-AMINOMUTASE"/>
    <property type="match status" value="1"/>
</dbReference>
<dbReference type="GO" id="GO:0008483">
    <property type="term" value="F:transaminase activity"/>
    <property type="evidence" value="ECO:0007669"/>
    <property type="project" value="UniProtKB-KW"/>
</dbReference>
<dbReference type="InterPro" id="IPR005814">
    <property type="entry name" value="Aminotrans_3"/>
</dbReference>